<proteinExistence type="predicted"/>
<dbReference type="AlphaFoldDB" id="A0A2M6UVZ8"/>
<reference evidence="1 2" key="1">
    <citation type="submission" date="2017-06" db="EMBL/GenBank/DDBJ databases">
        <title>Draft genome of Bartonella tribocorum C635.</title>
        <authorList>
            <person name="Hadjadj L."/>
            <person name="Jiyipong T."/>
            <person name="Diene S.M."/>
            <person name="Morand S."/>
            <person name="Rolain J.-M."/>
        </authorList>
    </citation>
    <scope>NUCLEOTIDE SEQUENCE [LARGE SCALE GENOMIC DNA]</scope>
    <source>
        <strain evidence="1 2">C635</strain>
    </source>
</reference>
<comment type="caution">
    <text evidence="1">The sequence shown here is derived from an EMBL/GenBank/DDBJ whole genome shotgun (WGS) entry which is preliminary data.</text>
</comment>
<dbReference type="Proteomes" id="UP000230791">
    <property type="component" value="Unassembled WGS sequence"/>
</dbReference>
<evidence type="ECO:0000313" key="1">
    <source>
        <dbReference type="EMBL" id="PIT70336.1"/>
    </source>
</evidence>
<protein>
    <submittedName>
        <fullName evidence="1">Uncharacterized protein</fullName>
    </submittedName>
</protein>
<organism evidence="1 2">
    <name type="scientific">Bartonella tribocorum</name>
    <dbReference type="NCBI Taxonomy" id="85701"/>
    <lineage>
        <taxon>Bacteria</taxon>
        <taxon>Pseudomonadati</taxon>
        <taxon>Pseudomonadota</taxon>
        <taxon>Alphaproteobacteria</taxon>
        <taxon>Hyphomicrobiales</taxon>
        <taxon>Bartonellaceae</taxon>
        <taxon>Bartonella</taxon>
    </lineage>
</organism>
<sequence>MTERNYIDIQAFGETIIKDTTHKQFDCLLKKTRKLSSTIESLFYSKVLSSIQGKAEHIHHAYIDEPKETFSRKREIKR</sequence>
<name>A0A2M6UVZ8_9HYPH</name>
<accession>A0A2M6UVZ8</accession>
<dbReference type="EMBL" id="NJPP01000012">
    <property type="protein sequence ID" value="PIT70336.1"/>
    <property type="molecule type" value="Genomic_DNA"/>
</dbReference>
<gene>
    <name evidence="1" type="ORF">CEV08_04625</name>
</gene>
<evidence type="ECO:0000313" key="2">
    <source>
        <dbReference type="Proteomes" id="UP000230791"/>
    </source>
</evidence>